<dbReference type="AlphaFoldDB" id="A0A146G895"/>
<name>A0A146G895_TERSA</name>
<dbReference type="Proteomes" id="UP000076023">
    <property type="component" value="Unassembled WGS sequence"/>
</dbReference>
<dbReference type="Gene3D" id="3.50.50.60">
    <property type="entry name" value="FAD/NAD(P)-binding domain"/>
    <property type="match status" value="2"/>
</dbReference>
<organism evidence="1 2">
    <name type="scientific">Terrimicrobium sacchariphilum</name>
    <dbReference type="NCBI Taxonomy" id="690879"/>
    <lineage>
        <taxon>Bacteria</taxon>
        <taxon>Pseudomonadati</taxon>
        <taxon>Verrucomicrobiota</taxon>
        <taxon>Terrimicrobiia</taxon>
        <taxon>Terrimicrobiales</taxon>
        <taxon>Terrimicrobiaceae</taxon>
        <taxon>Terrimicrobium</taxon>
    </lineage>
</organism>
<keyword evidence="2" id="KW-1185">Reference proteome</keyword>
<dbReference type="SUPFAM" id="SSF51905">
    <property type="entry name" value="FAD/NAD(P)-binding domain"/>
    <property type="match status" value="1"/>
</dbReference>
<dbReference type="RefSeq" id="WP_075079603.1">
    <property type="nucleotide sequence ID" value="NZ_BDCO01000002.1"/>
</dbReference>
<reference evidence="2" key="1">
    <citation type="journal article" date="2017" name="Genome Announc.">
        <title>Draft Genome Sequence of Terrimicrobium sacchariphilum NM-5T, a Facultative Anaerobic Soil Bacterium of the Class Spartobacteria.</title>
        <authorList>
            <person name="Qiu Y.L."/>
            <person name="Tourlousse D.M."/>
            <person name="Matsuura N."/>
            <person name="Ohashi A."/>
            <person name="Sekiguchi Y."/>
        </authorList>
    </citation>
    <scope>NUCLEOTIDE SEQUENCE [LARGE SCALE GENOMIC DNA]</scope>
    <source>
        <strain evidence="2">NM-5</strain>
    </source>
</reference>
<protein>
    <submittedName>
        <fullName evidence="1">Dehydrogenase</fullName>
    </submittedName>
</protein>
<dbReference type="EMBL" id="BDCO01000002">
    <property type="protein sequence ID" value="GAT33925.1"/>
    <property type="molecule type" value="Genomic_DNA"/>
</dbReference>
<dbReference type="InterPro" id="IPR036188">
    <property type="entry name" value="FAD/NAD-bd_sf"/>
</dbReference>
<gene>
    <name evidence="1" type="ORF">TSACC_22346</name>
</gene>
<proteinExistence type="predicted"/>
<accession>A0A146G895</accession>
<dbReference type="InParanoid" id="A0A146G895"/>
<dbReference type="Pfam" id="PF13450">
    <property type="entry name" value="NAD_binding_8"/>
    <property type="match status" value="1"/>
</dbReference>
<dbReference type="OrthoDB" id="9806565at2"/>
<dbReference type="PANTHER" id="PTHR42685">
    <property type="entry name" value="GERANYLGERANYL DIPHOSPHATE REDUCTASE"/>
    <property type="match status" value="1"/>
</dbReference>
<dbReference type="STRING" id="690879.TSACC_22346"/>
<sequence>MKTVTIVGGGLSGLSLGIALRKHGVPVDLYEAGGYPRHRVCGEFISGVSDETLAELGIKDALKDAERLETHAWYRGETCLHRGMLPVPARGISRYILDDRLQRSLTGSGGQVFTHSRLTGDEREGHVWCSGRIPRQGDWIGLKGHFSGLPIQSDLEMHIASNGYVGLARIDSETVNICGLFRLRRDISGPDILERYIEEGGLLRLRQRMSRATSRAETRSAIAGFRLGWQAGPSGRLSLGDARAMIPPFTGNGMSMALESAAITAPHLAAYARGHSDWESAASRASRAMKARFSSRMNFARMLHPFLTSAPGRAFFSTASRLLPYGAIFHLLR</sequence>
<evidence type="ECO:0000313" key="1">
    <source>
        <dbReference type="EMBL" id="GAT33925.1"/>
    </source>
</evidence>
<comment type="caution">
    <text evidence="1">The sequence shown here is derived from an EMBL/GenBank/DDBJ whole genome shotgun (WGS) entry which is preliminary data.</text>
</comment>
<dbReference type="PANTHER" id="PTHR42685:SF22">
    <property type="entry name" value="CONDITIONED MEDIUM FACTOR RECEPTOR 1"/>
    <property type="match status" value="1"/>
</dbReference>
<evidence type="ECO:0000313" key="2">
    <source>
        <dbReference type="Proteomes" id="UP000076023"/>
    </source>
</evidence>
<dbReference type="InterPro" id="IPR050407">
    <property type="entry name" value="Geranylgeranyl_reductase"/>
</dbReference>